<feature type="compositionally biased region" description="Acidic residues" evidence="1">
    <location>
        <begin position="689"/>
        <end position="700"/>
    </location>
</feature>
<feature type="region of interest" description="Disordered" evidence="1">
    <location>
        <begin position="477"/>
        <end position="498"/>
    </location>
</feature>
<keyword evidence="2" id="KW-0812">Transmembrane</keyword>
<feature type="region of interest" description="Disordered" evidence="1">
    <location>
        <begin position="659"/>
        <end position="705"/>
    </location>
</feature>
<feature type="region of interest" description="Disordered" evidence="1">
    <location>
        <begin position="565"/>
        <end position="601"/>
    </location>
</feature>
<feature type="compositionally biased region" description="Polar residues" evidence="1">
    <location>
        <begin position="582"/>
        <end position="594"/>
    </location>
</feature>
<dbReference type="GeneID" id="85356618"/>
<gene>
    <name evidence="3" type="ORF">EV420DRAFT_1540153</name>
</gene>
<feature type="compositionally biased region" description="Polar residues" evidence="1">
    <location>
        <begin position="370"/>
        <end position="388"/>
    </location>
</feature>
<keyword evidence="4" id="KW-1185">Reference proteome</keyword>
<feature type="transmembrane region" description="Helical" evidence="2">
    <location>
        <begin position="302"/>
        <end position="324"/>
    </location>
</feature>
<sequence length="730" mass="77533">MVITRTVLVDDSLLQYNPSVGSSTGSSQWDIGQGHTSQFINSSTHDAAHDGLSFAYSFYGTSLAWTGVLWGTEDVSFSISVDDGNVTTCNASGGDEESNIYKQLCQVNNLSNSAHTVNVTCRGVDSESPVSIDYVTYTVDTVSGSVLQRFMVANSGDTFKTNGSSGDSIIFSPHGGGVHRSNSAGSRFTFQFSGSAVSVYGVQQLASGNLAISFEIDGSSQNGFNVSGSGNNDNALANLPLLSATDLVPGDHEVIVTLTEVSGDQIFELDYVLYEPIYGESEDNGSTTSSDDEGSKSNTGTIVGAVFASLVAFAVLSSLAYWWWKRKHRASRDFEIDGTKEAFQYKIVPTTESSKGSIGVTTPPPALIAPSTSPQLSSRDVPFSQDQNVPRQAHPLPLDANGIDAHSLSASRSQYTQIANTPTPRAFNSFVHSPPTLSRDIPFAQEQISPTRQLNSTPLSTQANPVENVYATIVTGTSDRRTSSHSTNDDPPPVPSKAITGTARLSFIPDRDVIASQLAILEKIKPPSPEPNILHAPSAFPSAKFNPVPSQSAKLDEVYANRRRSLDGPISGTSSTSPSQQAKLQGTDSLSNVGTRPGTVSAASEVLPSQAAKLEKIQDQLQRITSPTGTLSPTSPTSLLSPFSSVVASQAAILAKRQEMMQNSAGPGLSSDSEPGATVPVHDAHDETGETQDLEEEEQVAELRRRNEMLVREIARLSDLPPPAYTDSSS</sequence>
<evidence type="ECO:0000256" key="2">
    <source>
        <dbReference type="SAM" id="Phobius"/>
    </source>
</evidence>
<dbReference type="EMBL" id="JAUEPS010000016">
    <property type="protein sequence ID" value="KAK0458706.1"/>
    <property type="molecule type" value="Genomic_DNA"/>
</dbReference>
<proteinExistence type="predicted"/>
<dbReference type="RefSeq" id="XP_060330956.1">
    <property type="nucleotide sequence ID" value="XM_060473070.1"/>
</dbReference>
<dbReference type="Proteomes" id="UP001175211">
    <property type="component" value="Unassembled WGS sequence"/>
</dbReference>
<dbReference type="AlphaFoldDB" id="A0AA39KCM6"/>
<evidence type="ECO:0000313" key="3">
    <source>
        <dbReference type="EMBL" id="KAK0458706.1"/>
    </source>
</evidence>
<feature type="region of interest" description="Disordered" evidence="1">
    <location>
        <begin position="368"/>
        <end position="388"/>
    </location>
</feature>
<keyword evidence="2" id="KW-1133">Transmembrane helix</keyword>
<keyword evidence="2" id="KW-0472">Membrane</keyword>
<name>A0AA39KCM6_ARMTA</name>
<protein>
    <submittedName>
        <fullName evidence="3">Uncharacterized protein</fullName>
    </submittedName>
</protein>
<evidence type="ECO:0000313" key="4">
    <source>
        <dbReference type="Proteomes" id="UP001175211"/>
    </source>
</evidence>
<feature type="compositionally biased region" description="Polar residues" evidence="1">
    <location>
        <begin position="660"/>
        <end position="673"/>
    </location>
</feature>
<accession>A0AA39KCM6</accession>
<reference evidence="3" key="1">
    <citation type="submission" date="2023-06" db="EMBL/GenBank/DDBJ databases">
        <authorList>
            <consortium name="Lawrence Berkeley National Laboratory"/>
            <person name="Ahrendt S."/>
            <person name="Sahu N."/>
            <person name="Indic B."/>
            <person name="Wong-Bajracharya J."/>
            <person name="Merenyi Z."/>
            <person name="Ke H.-M."/>
            <person name="Monk M."/>
            <person name="Kocsube S."/>
            <person name="Drula E."/>
            <person name="Lipzen A."/>
            <person name="Balint B."/>
            <person name="Henrissat B."/>
            <person name="Andreopoulos B."/>
            <person name="Martin F.M."/>
            <person name="Harder C.B."/>
            <person name="Rigling D."/>
            <person name="Ford K.L."/>
            <person name="Foster G.D."/>
            <person name="Pangilinan J."/>
            <person name="Papanicolaou A."/>
            <person name="Barry K."/>
            <person name="LaButti K."/>
            <person name="Viragh M."/>
            <person name="Koriabine M."/>
            <person name="Yan M."/>
            <person name="Riley R."/>
            <person name="Champramary S."/>
            <person name="Plett K.L."/>
            <person name="Tsai I.J."/>
            <person name="Slot J."/>
            <person name="Sipos G."/>
            <person name="Plett J."/>
            <person name="Nagy L.G."/>
            <person name="Grigoriev I.V."/>
        </authorList>
    </citation>
    <scope>NUCLEOTIDE SEQUENCE</scope>
    <source>
        <strain evidence="3">CCBAS 213</strain>
    </source>
</reference>
<evidence type="ECO:0000256" key="1">
    <source>
        <dbReference type="SAM" id="MobiDB-lite"/>
    </source>
</evidence>
<organism evidence="3 4">
    <name type="scientific">Armillaria tabescens</name>
    <name type="common">Ringless honey mushroom</name>
    <name type="synonym">Agaricus tabescens</name>
    <dbReference type="NCBI Taxonomy" id="1929756"/>
    <lineage>
        <taxon>Eukaryota</taxon>
        <taxon>Fungi</taxon>
        <taxon>Dikarya</taxon>
        <taxon>Basidiomycota</taxon>
        <taxon>Agaricomycotina</taxon>
        <taxon>Agaricomycetes</taxon>
        <taxon>Agaricomycetidae</taxon>
        <taxon>Agaricales</taxon>
        <taxon>Marasmiineae</taxon>
        <taxon>Physalacriaceae</taxon>
        <taxon>Desarmillaria</taxon>
    </lineage>
</organism>
<feature type="compositionally biased region" description="Low complexity" evidence="1">
    <location>
        <begin position="568"/>
        <end position="581"/>
    </location>
</feature>
<dbReference type="Gene3D" id="2.60.120.260">
    <property type="entry name" value="Galactose-binding domain-like"/>
    <property type="match status" value="2"/>
</dbReference>
<comment type="caution">
    <text evidence="3">The sequence shown here is derived from an EMBL/GenBank/DDBJ whole genome shotgun (WGS) entry which is preliminary data.</text>
</comment>